<organism evidence="2">
    <name type="scientific">Halomonas sp. RT37</name>
    <dbReference type="NCBI Taxonomy" id="2950872"/>
    <lineage>
        <taxon>Bacteria</taxon>
        <taxon>Pseudomonadati</taxon>
        <taxon>Pseudomonadota</taxon>
        <taxon>Gammaproteobacteria</taxon>
        <taxon>Oceanospirillales</taxon>
        <taxon>Halomonadaceae</taxon>
        <taxon>Halomonas</taxon>
    </lineage>
</organism>
<dbReference type="RefSeq" id="WP_348826506.1">
    <property type="nucleotide sequence ID" value="NZ_CP098827.1"/>
</dbReference>
<keyword evidence="1" id="KW-1133">Transmembrane helix</keyword>
<keyword evidence="1" id="KW-0472">Membrane</keyword>
<dbReference type="EMBL" id="CP098827">
    <property type="protein sequence ID" value="XBO69204.1"/>
    <property type="molecule type" value="Genomic_DNA"/>
</dbReference>
<protein>
    <recommendedName>
        <fullName evidence="3">DUF4870 domain-containing protein</fullName>
    </recommendedName>
</protein>
<gene>
    <name evidence="2" type="ORF">NFG58_11205</name>
</gene>
<dbReference type="AlphaFoldDB" id="A0AAU7KCT3"/>
<reference evidence="2" key="1">
    <citation type="submission" date="2022-06" db="EMBL/GenBank/DDBJ databases">
        <title>A novel DMS-producing enzyme.</title>
        <authorList>
            <person name="Zhang Y."/>
        </authorList>
    </citation>
    <scope>NUCLEOTIDE SEQUENCE</scope>
    <source>
        <strain evidence="2">RT37</strain>
    </source>
</reference>
<evidence type="ECO:0000313" key="2">
    <source>
        <dbReference type="EMBL" id="XBO69204.1"/>
    </source>
</evidence>
<keyword evidence="1" id="KW-0812">Transmembrane</keyword>
<evidence type="ECO:0000256" key="1">
    <source>
        <dbReference type="SAM" id="Phobius"/>
    </source>
</evidence>
<accession>A0AAU7KCT3</accession>
<proteinExistence type="predicted"/>
<evidence type="ECO:0008006" key="3">
    <source>
        <dbReference type="Google" id="ProtNLM"/>
    </source>
</evidence>
<name>A0AAU7KCT3_9GAMM</name>
<sequence>MPTRILTNSLAIAITSAAWVIGVIGGHMAIAWTIVVITWVAMKLTKQVEGYPFDWAINLIRGR</sequence>
<feature type="transmembrane region" description="Helical" evidence="1">
    <location>
        <begin position="12"/>
        <end position="41"/>
    </location>
</feature>